<gene>
    <name evidence="1" type="ORF">EFY79_03035</name>
</gene>
<sequence>MQVQINKISQFKLNLPVFTKPLISNRNRLEGLPRTDEFDRSLRAEIADPLWLLCRQWQMGEFEGEDAATACQAKILAEHQQPEVIHFNQGNPVNYDANKMPLETLIEGELPRHDYYLSVQMGRQFFKLMNSAGLSGHKKAFITQYPIAAVMDTDDNEAMYLFQSTSGVFPDGYKIWEDINDNKFESFIKTIPGISAGDTDKFIQVVASQFSKWFTNLYHLPAVGQTSWRPDRMEYNFELDLPHVESSTQSFLEATQYSSGKIDWLTFDENLKEAPEQLPPDNFVEVVQSFIPSALKYSGMPNPRFWQMENSRVDFGKIQTGTSGLLSILLAEYGLTYSNDWFVLPYQLQSNTLCEVKSIMVTDVFGQNILIEPTFKDPEMNWHEFACFRHTEMQNRPSPRNRFYLPSSVVKTQYGEPLEKVNFMRDEMANMVWAIESVIPSEAGGSRRVKSELSRYDVNFVPSDPDAKIRYLIGTSVPKNWIPFIPVHKENSQQEIRLQRAKVPNAPAPLSLLLTEQQPVHFIEEEEVPRAGVIVSRMYKRTRWLNGQTYLWIGRSKTIGRGEGWSGLMFDQILPV</sequence>
<dbReference type="EMBL" id="RJJR01000001">
    <property type="protein sequence ID" value="RNI40290.1"/>
    <property type="molecule type" value="Genomic_DNA"/>
</dbReference>
<dbReference type="OrthoDB" id="9763471at2"/>
<organism evidence="1 2">
    <name type="scientific">Hanamia caeni</name>
    <dbReference type="NCBI Taxonomy" id="2294116"/>
    <lineage>
        <taxon>Bacteria</taxon>
        <taxon>Pseudomonadati</taxon>
        <taxon>Bacteroidota</taxon>
        <taxon>Chitinophagia</taxon>
        <taxon>Chitinophagales</taxon>
        <taxon>Chitinophagaceae</taxon>
        <taxon>Hanamia</taxon>
    </lineage>
</organism>
<protein>
    <submittedName>
        <fullName evidence="1">Uncharacterized protein</fullName>
    </submittedName>
</protein>
<proteinExistence type="predicted"/>
<reference evidence="1 2" key="1">
    <citation type="submission" date="2018-11" db="EMBL/GenBank/DDBJ databases">
        <title>Draft genome sequence of Ferruginibacter sp. BO-59.</title>
        <authorList>
            <person name="Im W.T."/>
        </authorList>
    </citation>
    <scope>NUCLEOTIDE SEQUENCE [LARGE SCALE GENOMIC DNA]</scope>
    <source>
        <strain evidence="1 2">BO-59</strain>
    </source>
</reference>
<dbReference type="RefSeq" id="WP_123119181.1">
    <property type="nucleotide sequence ID" value="NZ_RJJR01000001.1"/>
</dbReference>
<accession>A0A3M9NRE1</accession>
<keyword evidence="2" id="KW-1185">Reference proteome</keyword>
<comment type="caution">
    <text evidence="1">The sequence shown here is derived from an EMBL/GenBank/DDBJ whole genome shotgun (WGS) entry which is preliminary data.</text>
</comment>
<name>A0A3M9NRE1_9BACT</name>
<dbReference type="AlphaFoldDB" id="A0A3M9NRE1"/>
<evidence type="ECO:0000313" key="2">
    <source>
        <dbReference type="Proteomes" id="UP000267223"/>
    </source>
</evidence>
<dbReference type="Proteomes" id="UP000267223">
    <property type="component" value="Unassembled WGS sequence"/>
</dbReference>
<evidence type="ECO:0000313" key="1">
    <source>
        <dbReference type="EMBL" id="RNI40290.1"/>
    </source>
</evidence>